<dbReference type="GO" id="GO:0006508">
    <property type="term" value="P:proteolysis"/>
    <property type="evidence" value="ECO:0007669"/>
    <property type="project" value="InterPro"/>
</dbReference>
<dbReference type="HOGENOM" id="CLU_029389_6_2_1"/>
<dbReference type="AlphaFoldDB" id="V2XP78"/>
<dbReference type="OrthoDB" id="3223806at2759"/>
<feature type="compositionally biased region" description="Basic and acidic residues" evidence="2">
    <location>
        <begin position="363"/>
        <end position="381"/>
    </location>
</feature>
<name>V2XP78_MONRO</name>
<evidence type="ECO:0000313" key="5">
    <source>
        <dbReference type="Proteomes" id="UP000017559"/>
    </source>
</evidence>
<accession>V2XP78</accession>
<comment type="similarity">
    <text evidence="1">Belongs to the peptidase C14B family.</text>
</comment>
<evidence type="ECO:0000256" key="2">
    <source>
        <dbReference type="SAM" id="MobiDB-lite"/>
    </source>
</evidence>
<dbReference type="GO" id="GO:0005737">
    <property type="term" value="C:cytoplasm"/>
    <property type="evidence" value="ECO:0007669"/>
    <property type="project" value="TreeGrafter"/>
</dbReference>
<dbReference type="InterPro" id="IPR050452">
    <property type="entry name" value="Metacaspase"/>
</dbReference>
<dbReference type="Gene3D" id="3.40.50.1460">
    <property type="match status" value="1"/>
</dbReference>
<dbReference type="InterPro" id="IPR011600">
    <property type="entry name" value="Pept_C14_caspase"/>
</dbReference>
<dbReference type="Proteomes" id="UP000017559">
    <property type="component" value="Unassembled WGS sequence"/>
</dbReference>
<protein>
    <submittedName>
        <fullName evidence="4">Metacaspase</fullName>
    </submittedName>
</protein>
<evidence type="ECO:0000259" key="3">
    <source>
        <dbReference type="Pfam" id="PF00656"/>
    </source>
</evidence>
<dbReference type="Pfam" id="PF00656">
    <property type="entry name" value="Peptidase_C14"/>
    <property type="match status" value="1"/>
</dbReference>
<reference evidence="4 5" key="1">
    <citation type="journal article" date="2014" name="BMC Genomics">
        <title>Genome and secretome analysis of the hemibiotrophic fungal pathogen, Moniliophthora roreri, which causes frosty pod rot disease of cacao: mechanisms of the biotrophic and necrotrophic phases.</title>
        <authorList>
            <person name="Meinhardt L.W."/>
            <person name="Costa G.G.L."/>
            <person name="Thomazella D.P.T."/>
            <person name="Teixeira P.J.P.L."/>
            <person name="Carazzolle M.F."/>
            <person name="Schuster S.C."/>
            <person name="Carlson J.E."/>
            <person name="Guiltinan M.J."/>
            <person name="Mieczkowski P."/>
            <person name="Farmer A."/>
            <person name="Ramaraj T."/>
            <person name="Crozier J."/>
            <person name="Davis R.E."/>
            <person name="Shao J."/>
            <person name="Melnick R.L."/>
            <person name="Pereira G.A.G."/>
            <person name="Bailey B.A."/>
        </authorList>
    </citation>
    <scope>NUCLEOTIDE SEQUENCE [LARGE SCALE GENOMIC DNA]</scope>
    <source>
        <strain evidence="4 5">MCA 2997</strain>
    </source>
</reference>
<dbReference type="EMBL" id="AWSO01000143">
    <property type="protein sequence ID" value="ESK94340.1"/>
    <property type="molecule type" value="Genomic_DNA"/>
</dbReference>
<keyword evidence="5" id="KW-1185">Reference proteome</keyword>
<comment type="caution">
    <text evidence="4">The sequence shown here is derived from an EMBL/GenBank/DDBJ whole genome shotgun (WGS) entry which is preliminary data.</text>
</comment>
<gene>
    <name evidence="4" type="ORF">Moror_8205</name>
</gene>
<sequence>MVYVKRQSKELTRRVATRVNSLTQYQPIPIRKRALLIGIRYGKGDERDDVLTGPHSDVDEWKKLLVGSYGYREEDVIVMKDTEAEIGSRLYPNHANIVSALHHIQQDIAYTICFQTRVLADEFILKNKENVSYFFLCSYNAIPPLLHQFSRLTHSLHRSDSGHSGQTDCHDGTEEDDKNELIIPVDAIDDSERTILDDDLKKALVTCLPPRCKLVAVLDTCHSGTLMDLDHHRCNRVVRLSSNVRRVQRKFRETRSRVAGLLPNGSTLTLAEVLQCANQVGTAFAPRTFKVKTCSGLCLRSRTYRPDVLCISACRDGEQAWEDLRKDGASVARAMLKYLKHDPTPTYKDLMRNIADSLQSQNIERKNDEKESNGERKDNKGNKQNPELSSEVPLHMSDRLYL</sequence>
<feature type="domain" description="Peptidase C14 caspase" evidence="3">
    <location>
        <begin position="31"/>
        <end position="390"/>
    </location>
</feature>
<dbReference type="KEGG" id="mrr:Moror_8205"/>
<dbReference type="PANTHER" id="PTHR48104:SF30">
    <property type="entry name" value="METACASPASE-1"/>
    <property type="match status" value="1"/>
</dbReference>
<feature type="region of interest" description="Disordered" evidence="2">
    <location>
        <begin position="359"/>
        <end position="402"/>
    </location>
</feature>
<dbReference type="PANTHER" id="PTHR48104">
    <property type="entry name" value="METACASPASE-4"/>
    <property type="match status" value="1"/>
</dbReference>
<organism evidence="4 5">
    <name type="scientific">Moniliophthora roreri (strain MCA 2997)</name>
    <name type="common">Cocoa frosty pod rot fungus</name>
    <name type="synonym">Crinipellis roreri</name>
    <dbReference type="NCBI Taxonomy" id="1381753"/>
    <lineage>
        <taxon>Eukaryota</taxon>
        <taxon>Fungi</taxon>
        <taxon>Dikarya</taxon>
        <taxon>Basidiomycota</taxon>
        <taxon>Agaricomycotina</taxon>
        <taxon>Agaricomycetes</taxon>
        <taxon>Agaricomycetidae</taxon>
        <taxon>Agaricales</taxon>
        <taxon>Marasmiineae</taxon>
        <taxon>Marasmiaceae</taxon>
        <taxon>Moniliophthora</taxon>
    </lineage>
</organism>
<evidence type="ECO:0000256" key="1">
    <source>
        <dbReference type="ARBA" id="ARBA00009005"/>
    </source>
</evidence>
<proteinExistence type="inferred from homology"/>
<evidence type="ECO:0000313" key="4">
    <source>
        <dbReference type="EMBL" id="ESK94340.1"/>
    </source>
</evidence>
<dbReference type="GO" id="GO:0004197">
    <property type="term" value="F:cysteine-type endopeptidase activity"/>
    <property type="evidence" value="ECO:0007669"/>
    <property type="project" value="InterPro"/>
</dbReference>